<feature type="non-terminal residue" evidence="1">
    <location>
        <position position="118"/>
    </location>
</feature>
<evidence type="ECO:0000313" key="2">
    <source>
        <dbReference type="Proteomes" id="UP001341840"/>
    </source>
</evidence>
<name>A0ABU6S169_9FABA</name>
<proteinExistence type="predicted"/>
<protein>
    <submittedName>
        <fullName evidence="1">Uncharacterized protein</fullName>
    </submittedName>
</protein>
<reference evidence="1 2" key="1">
    <citation type="journal article" date="2023" name="Plants (Basel)">
        <title>Bridging the Gap: Combining Genomics and Transcriptomics Approaches to Understand Stylosanthes scabra, an Orphan Legume from the Brazilian Caatinga.</title>
        <authorList>
            <person name="Ferreira-Neto J.R.C."/>
            <person name="da Silva M.D."/>
            <person name="Binneck E."/>
            <person name="de Melo N.F."/>
            <person name="da Silva R.H."/>
            <person name="de Melo A.L.T.M."/>
            <person name="Pandolfi V."/>
            <person name="Bustamante F.O."/>
            <person name="Brasileiro-Vidal A.C."/>
            <person name="Benko-Iseppon A.M."/>
        </authorList>
    </citation>
    <scope>NUCLEOTIDE SEQUENCE [LARGE SCALE GENOMIC DNA]</scope>
    <source>
        <tissue evidence="1">Leaves</tissue>
    </source>
</reference>
<organism evidence="1 2">
    <name type="scientific">Stylosanthes scabra</name>
    <dbReference type="NCBI Taxonomy" id="79078"/>
    <lineage>
        <taxon>Eukaryota</taxon>
        <taxon>Viridiplantae</taxon>
        <taxon>Streptophyta</taxon>
        <taxon>Embryophyta</taxon>
        <taxon>Tracheophyta</taxon>
        <taxon>Spermatophyta</taxon>
        <taxon>Magnoliopsida</taxon>
        <taxon>eudicotyledons</taxon>
        <taxon>Gunneridae</taxon>
        <taxon>Pentapetalae</taxon>
        <taxon>rosids</taxon>
        <taxon>fabids</taxon>
        <taxon>Fabales</taxon>
        <taxon>Fabaceae</taxon>
        <taxon>Papilionoideae</taxon>
        <taxon>50 kb inversion clade</taxon>
        <taxon>dalbergioids sensu lato</taxon>
        <taxon>Dalbergieae</taxon>
        <taxon>Pterocarpus clade</taxon>
        <taxon>Stylosanthes</taxon>
    </lineage>
</organism>
<accession>A0ABU6S169</accession>
<evidence type="ECO:0000313" key="1">
    <source>
        <dbReference type="EMBL" id="MED6129548.1"/>
    </source>
</evidence>
<gene>
    <name evidence="1" type="ORF">PIB30_108968</name>
</gene>
<dbReference type="EMBL" id="JASCZI010035537">
    <property type="protein sequence ID" value="MED6129548.1"/>
    <property type="molecule type" value="Genomic_DNA"/>
</dbReference>
<dbReference type="Proteomes" id="UP001341840">
    <property type="component" value="Unassembled WGS sequence"/>
</dbReference>
<keyword evidence="2" id="KW-1185">Reference proteome</keyword>
<comment type="caution">
    <text evidence="1">The sequence shown here is derived from an EMBL/GenBank/DDBJ whole genome shotgun (WGS) entry which is preliminary data.</text>
</comment>
<sequence>MENYPNPNNTTLSFSLLFRLQSLSNLLLKMGQPSTVAIAVAVVRRPLPTIAPRNRRPSSSVHFVLRNRGCLRPFRSQLRPSSSTQLVADVVLRGAVNTRVPLYPSRRSESLHLEWRCL</sequence>